<dbReference type="SUPFAM" id="SSF49879">
    <property type="entry name" value="SMAD/FHA domain"/>
    <property type="match status" value="1"/>
</dbReference>
<dbReference type="CDD" id="cd00060">
    <property type="entry name" value="FHA"/>
    <property type="match status" value="1"/>
</dbReference>
<evidence type="ECO:0000313" key="3">
    <source>
        <dbReference type="EMBL" id="AWB67193.1"/>
    </source>
</evidence>
<evidence type="ECO:0000256" key="1">
    <source>
        <dbReference type="SAM" id="Phobius"/>
    </source>
</evidence>
<dbReference type="Proteomes" id="UP000244441">
    <property type="component" value="Chromosome"/>
</dbReference>
<keyword evidence="1" id="KW-0812">Transmembrane</keyword>
<dbReference type="Pfam" id="PF00498">
    <property type="entry name" value="FHA"/>
    <property type="match status" value="1"/>
</dbReference>
<dbReference type="PROSITE" id="PS50006">
    <property type="entry name" value="FHA_DOMAIN"/>
    <property type="match status" value="1"/>
</dbReference>
<dbReference type="AlphaFoldDB" id="A0A2S0VSN2"/>
<dbReference type="InterPro" id="IPR008984">
    <property type="entry name" value="SMAD_FHA_dom_sf"/>
</dbReference>
<reference evidence="3 4" key="1">
    <citation type="submission" date="2018-01" db="EMBL/GenBank/DDBJ databases">
        <title>Genome sequence of a Cantenovulum-like bacteria.</title>
        <authorList>
            <person name="Tan W.R."/>
            <person name="Lau N.-S."/>
            <person name="Go F."/>
            <person name="Amirul A.-A.A."/>
        </authorList>
    </citation>
    <scope>NUCLEOTIDE SEQUENCE [LARGE SCALE GENOMIC DNA]</scope>
    <source>
        <strain evidence="3 4">CCB-QB4</strain>
    </source>
</reference>
<dbReference type="KEGG" id="cate:C2869_12440"/>
<feature type="domain" description="FHA" evidence="2">
    <location>
        <begin position="25"/>
        <end position="69"/>
    </location>
</feature>
<evidence type="ECO:0000259" key="2">
    <source>
        <dbReference type="PROSITE" id="PS50006"/>
    </source>
</evidence>
<feature type="transmembrane region" description="Helical" evidence="1">
    <location>
        <begin position="250"/>
        <end position="270"/>
    </location>
</feature>
<dbReference type="Gene3D" id="2.60.200.20">
    <property type="match status" value="1"/>
</dbReference>
<keyword evidence="1" id="KW-1133">Transmembrane helix</keyword>
<name>A0A2S0VSN2_9ALTE</name>
<accession>A0A2S0VSN2</accession>
<dbReference type="EMBL" id="CP026604">
    <property type="protein sequence ID" value="AWB67193.1"/>
    <property type="molecule type" value="Genomic_DNA"/>
</dbReference>
<feature type="transmembrane region" description="Helical" evidence="1">
    <location>
        <begin position="223"/>
        <end position="241"/>
    </location>
</feature>
<feature type="transmembrane region" description="Helical" evidence="1">
    <location>
        <begin position="127"/>
        <end position="145"/>
    </location>
</feature>
<dbReference type="OrthoDB" id="5762105at2"/>
<evidence type="ECO:0000313" key="4">
    <source>
        <dbReference type="Proteomes" id="UP000244441"/>
    </source>
</evidence>
<gene>
    <name evidence="3" type="ORF">C2869_12440</name>
</gene>
<keyword evidence="4" id="KW-1185">Reference proteome</keyword>
<feature type="transmembrane region" description="Helical" evidence="1">
    <location>
        <begin position="157"/>
        <end position="179"/>
    </location>
</feature>
<keyword evidence="1" id="KW-0472">Membrane</keyword>
<feature type="transmembrane region" description="Helical" evidence="1">
    <location>
        <begin position="191"/>
        <end position="211"/>
    </location>
</feature>
<dbReference type="InterPro" id="IPR000253">
    <property type="entry name" value="FHA_dom"/>
</dbReference>
<sequence length="321" mass="35908">MAIIVQLLARNGKVASQIKLEKNVVQLGRGFDNDVIIDDPHVCAEHAQIQVSEDGILSISDLGSINRVYDKQKQPVGLYKTFNSGAIFYLGKQKIQVFDSAHPVAETVAMTWYENVADWFSTKRTVFLLYLVTLLLTGFSQYFTTTVEFEAKQLVEPLIVTSLAMLAWPIFWSVIALFYRHEARFWAHLSTFLSIMLIGELASMLARVVGFNAGGASGYQLELLFGFILSVVAIRFSLYLFNQKSGFRPIFTSATLTVALYGTMLGAWHAKQPDFSQYPDYAANVLPSLFLFDSGKPIDDYLAGSQTIFDMAQTEAKKDLK</sequence>
<protein>
    <recommendedName>
        <fullName evidence="2">FHA domain-containing protein</fullName>
    </recommendedName>
</protein>
<proteinExistence type="predicted"/>
<organism evidence="3 4">
    <name type="scientific">Saccharobesus litoralis</name>
    <dbReference type="NCBI Taxonomy" id="2172099"/>
    <lineage>
        <taxon>Bacteria</taxon>
        <taxon>Pseudomonadati</taxon>
        <taxon>Pseudomonadota</taxon>
        <taxon>Gammaproteobacteria</taxon>
        <taxon>Alteromonadales</taxon>
        <taxon>Alteromonadaceae</taxon>
        <taxon>Saccharobesus</taxon>
    </lineage>
</organism>
<dbReference type="RefSeq" id="WP_108603240.1">
    <property type="nucleotide sequence ID" value="NZ_CP026604.1"/>
</dbReference>